<protein>
    <submittedName>
        <fullName evidence="2">Uncharacterized protein</fullName>
    </submittedName>
</protein>
<keyword evidence="3" id="KW-1185">Reference proteome</keyword>
<name>A0ABR2TH67_9ROSI</name>
<proteinExistence type="predicted"/>
<feature type="region of interest" description="Disordered" evidence="1">
    <location>
        <begin position="18"/>
        <end position="46"/>
    </location>
</feature>
<evidence type="ECO:0000313" key="3">
    <source>
        <dbReference type="Proteomes" id="UP001396334"/>
    </source>
</evidence>
<organism evidence="2 3">
    <name type="scientific">Hibiscus sabdariffa</name>
    <name type="common">roselle</name>
    <dbReference type="NCBI Taxonomy" id="183260"/>
    <lineage>
        <taxon>Eukaryota</taxon>
        <taxon>Viridiplantae</taxon>
        <taxon>Streptophyta</taxon>
        <taxon>Embryophyta</taxon>
        <taxon>Tracheophyta</taxon>
        <taxon>Spermatophyta</taxon>
        <taxon>Magnoliopsida</taxon>
        <taxon>eudicotyledons</taxon>
        <taxon>Gunneridae</taxon>
        <taxon>Pentapetalae</taxon>
        <taxon>rosids</taxon>
        <taxon>malvids</taxon>
        <taxon>Malvales</taxon>
        <taxon>Malvaceae</taxon>
        <taxon>Malvoideae</taxon>
        <taxon>Hibiscus</taxon>
    </lineage>
</organism>
<evidence type="ECO:0000256" key="1">
    <source>
        <dbReference type="SAM" id="MobiDB-lite"/>
    </source>
</evidence>
<comment type="caution">
    <text evidence="2">The sequence shown here is derived from an EMBL/GenBank/DDBJ whole genome shotgun (WGS) entry which is preliminary data.</text>
</comment>
<gene>
    <name evidence="2" type="ORF">V6N11_078558</name>
</gene>
<reference evidence="2 3" key="1">
    <citation type="journal article" date="2024" name="G3 (Bethesda)">
        <title>Genome assembly of Hibiscus sabdariffa L. provides insights into metabolisms of medicinal natural products.</title>
        <authorList>
            <person name="Kim T."/>
        </authorList>
    </citation>
    <scope>NUCLEOTIDE SEQUENCE [LARGE SCALE GENOMIC DNA]</scope>
    <source>
        <strain evidence="2">TK-2024</strain>
        <tissue evidence="2">Old leaves</tissue>
    </source>
</reference>
<dbReference type="Proteomes" id="UP001396334">
    <property type="component" value="Unassembled WGS sequence"/>
</dbReference>
<sequence length="118" mass="12857">MVLGRCWQPSLTNALYSQDKAVGPPNSWSARPPTRQSRGRSRTNPPPLSHYLSSCLCHGIPPMGAHLFSLLPSPHPPPLASLPAQDSASGRRRLLSELFQLLVSSQQGDNFRFALDGT</sequence>
<evidence type="ECO:0000313" key="2">
    <source>
        <dbReference type="EMBL" id="KAK9036562.1"/>
    </source>
</evidence>
<accession>A0ABR2TH67</accession>
<dbReference type="EMBL" id="JBBPBN010000006">
    <property type="protein sequence ID" value="KAK9036562.1"/>
    <property type="molecule type" value="Genomic_DNA"/>
</dbReference>